<evidence type="ECO:0000256" key="1">
    <source>
        <dbReference type="SAM" id="MobiDB-lite"/>
    </source>
</evidence>
<sequence length="163" mass="18186">MFALSLAVALAWWAHGTSSAPLEYTLTLKEAQGLTLCAYKFDLDVKNDRLPRTIETVRCLSCGKECNPYGKTTTSCMQITATHYVTYPTTGVSRNETYPVACVCVQRHPNKGYFEQITLQNDDSHQDDVSSPVKQPDQSANNVSLNEGQLSYSSKPIRLYCTY</sequence>
<feature type="region of interest" description="Disordered" evidence="1">
    <location>
        <begin position="123"/>
        <end position="147"/>
    </location>
</feature>
<dbReference type="AlphaFoldDB" id="A0A8S9X1Z1"/>
<proteinExistence type="predicted"/>
<feature type="signal peptide" evidence="2">
    <location>
        <begin position="1"/>
        <end position="19"/>
    </location>
</feature>
<protein>
    <submittedName>
        <fullName evidence="3">Uncharacterized protein</fullName>
    </submittedName>
</protein>
<evidence type="ECO:0000313" key="3">
    <source>
        <dbReference type="EMBL" id="KAF6203170.1"/>
    </source>
</evidence>
<accession>A0A8S9X1Z1</accession>
<reference evidence="3" key="1">
    <citation type="journal article" date="2021" name="Mol. Ecol. Resour.">
        <title>Apolygus lucorum genome provides insights into omnivorousness and mesophyll feeding.</title>
        <authorList>
            <person name="Liu Y."/>
            <person name="Liu H."/>
            <person name="Wang H."/>
            <person name="Huang T."/>
            <person name="Liu B."/>
            <person name="Yang B."/>
            <person name="Yin L."/>
            <person name="Li B."/>
            <person name="Zhang Y."/>
            <person name="Zhang S."/>
            <person name="Jiang F."/>
            <person name="Zhang X."/>
            <person name="Ren Y."/>
            <person name="Wang B."/>
            <person name="Wang S."/>
            <person name="Lu Y."/>
            <person name="Wu K."/>
            <person name="Fan W."/>
            <person name="Wang G."/>
        </authorList>
    </citation>
    <scope>NUCLEOTIDE SEQUENCE</scope>
    <source>
        <strain evidence="3">12Hb</strain>
    </source>
</reference>
<evidence type="ECO:0000256" key="2">
    <source>
        <dbReference type="SAM" id="SignalP"/>
    </source>
</evidence>
<keyword evidence="4" id="KW-1185">Reference proteome</keyword>
<keyword evidence="2" id="KW-0732">Signal</keyword>
<feature type="chain" id="PRO_5035837653" evidence="2">
    <location>
        <begin position="20"/>
        <end position="163"/>
    </location>
</feature>
<dbReference type="OrthoDB" id="6038945at2759"/>
<organism evidence="3 4">
    <name type="scientific">Apolygus lucorum</name>
    <name type="common">Small green plant bug</name>
    <name type="synonym">Lygocoris lucorum</name>
    <dbReference type="NCBI Taxonomy" id="248454"/>
    <lineage>
        <taxon>Eukaryota</taxon>
        <taxon>Metazoa</taxon>
        <taxon>Ecdysozoa</taxon>
        <taxon>Arthropoda</taxon>
        <taxon>Hexapoda</taxon>
        <taxon>Insecta</taxon>
        <taxon>Pterygota</taxon>
        <taxon>Neoptera</taxon>
        <taxon>Paraneoptera</taxon>
        <taxon>Hemiptera</taxon>
        <taxon>Heteroptera</taxon>
        <taxon>Panheteroptera</taxon>
        <taxon>Cimicomorpha</taxon>
        <taxon>Miridae</taxon>
        <taxon>Mirini</taxon>
        <taxon>Apolygus</taxon>
    </lineage>
</organism>
<comment type="caution">
    <text evidence="3">The sequence shown here is derived from an EMBL/GenBank/DDBJ whole genome shotgun (WGS) entry which is preliminary data.</text>
</comment>
<evidence type="ECO:0000313" key="4">
    <source>
        <dbReference type="Proteomes" id="UP000466442"/>
    </source>
</evidence>
<dbReference type="EMBL" id="WIXP02000011">
    <property type="protein sequence ID" value="KAF6203170.1"/>
    <property type="molecule type" value="Genomic_DNA"/>
</dbReference>
<feature type="compositionally biased region" description="Polar residues" evidence="1">
    <location>
        <begin position="132"/>
        <end position="147"/>
    </location>
</feature>
<gene>
    <name evidence="3" type="ORF">GE061_003587</name>
</gene>
<dbReference type="Proteomes" id="UP000466442">
    <property type="component" value="Unassembled WGS sequence"/>
</dbReference>
<name>A0A8S9X1Z1_APOLU</name>